<feature type="compositionally biased region" description="Low complexity" evidence="1">
    <location>
        <begin position="61"/>
        <end position="70"/>
    </location>
</feature>
<accession>A0A6G9GZ02</accession>
<dbReference type="AlphaFoldDB" id="A0A6G9GZ02"/>
<feature type="region of interest" description="Disordered" evidence="1">
    <location>
        <begin position="1"/>
        <end position="76"/>
    </location>
</feature>
<dbReference type="Proteomes" id="UP000501179">
    <property type="component" value="Chromosome"/>
</dbReference>
<evidence type="ECO:0000256" key="1">
    <source>
        <dbReference type="SAM" id="MobiDB-lite"/>
    </source>
</evidence>
<gene>
    <name evidence="2" type="ORF">HA039_15285</name>
</gene>
<reference evidence="2 3" key="1">
    <citation type="submission" date="2020-03" db="EMBL/GenBank/DDBJ databases">
        <title>A novel species.</title>
        <authorList>
            <person name="Gao J."/>
        </authorList>
    </citation>
    <scope>NUCLEOTIDE SEQUENCE [LARGE SCALE GENOMIC DNA]</scope>
    <source>
        <strain evidence="2 3">QMT-12</strain>
    </source>
</reference>
<dbReference type="RefSeq" id="WP_167029509.1">
    <property type="nucleotide sequence ID" value="NZ_CP050177.1"/>
</dbReference>
<evidence type="ECO:0000313" key="3">
    <source>
        <dbReference type="Proteomes" id="UP000501179"/>
    </source>
</evidence>
<keyword evidence="3" id="KW-1185">Reference proteome</keyword>
<evidence type="ECO:0000313" key="2">
    <source>
        <dbReference type="EMBL" id="QIQ03512.1"/>
    </source>
</evidence>
<proteinExistence type="predicted"/>
<name>A0A6G9GZ02_9ACTN</name>
<protein>
    <submittedName>
        <fullName evidence="2">Uncharacterized protein</fullName>
    </submittedName>
</protein>
<organism evidence="2 3">
    <name type="scientific">Streptomyces liangshanensis</name>
    <dbReference type="NCBI Taxonomy" id="2717324"/>
    <lineage>
        <taxon>Bacteria</taxon>
        <taxon>Bacillati</taxon>
        <taxon>Actinomycetota</taxon>
        <taxon>Actinomycetes</taxon>
        <taxon>Kitasatosporales</taxon>
        <taxon>Streptomycetaceae</taxon>
        <taxon>Streptomyces</taxon>
    </lineage>
</organism>
<dbReference type="EMBL" id="CP050177">
    <property type="protein sequence ID" value="QIQ03512.1"/>
    <property type="molecule type" value="Genomic_DNA"/>
</dbReference>
<sequence>MADDDGIQHSSYDHWQPNPDIQTNPGPDPDRGKDLGYLAPNVHVGWGTTPPSFNNPPPGSPAGSGQAPTADVPETPPIRVNLASMRGAEETMLAAARVATDSYQALRDRVLGMGDSVFGQEAEDPVYGIPYFPGPVDSDIQPFAKEFAATMNPAMEKALYSIGNVLELVGEYIAMVNRAGQTYSEVDRNSRFPTDALGQEVVRSIGNLRFGHGVPPESVPKGIGGDIRFGHAVPPDSVPKGFGPGPVVG</sequence>
<dbReference type="KEGG" id="slia:HA039_15285"/>